<feature type="domain" description="Type II secretion system protein GspF" evidence="7">
    <location>
        <begin position="170"/>
        <end position="293"/>
    </location>
</feature>
<dbReference type="PANTHER" id="PTHR35007">
    <property type="entry name" value="INTEGRAL MEMBRANE PROTEIN-RELATED"/>
    <property type="match status" value="1"/>
</dbReference>
<keyword evidence="2" id="KW-1003">Cell membrane</keyword>
<reference evidence="8 9" key="1">
    <citation type="submission" date="2016-11" db="EMBL/GenBank/DDBJ databases">
        <title>Actinomyces gypaetusis sp. nov. isolated from the vulture Gypaetus barbatus in Qinghai Tibet Plateau China.</title>
        <authorList>
            <person name="Meng X."/>
        </authorList>
    </citation>
    <scope>NUCLEOTIDE SEQUENCE [LARGE SCALE GENOMIC DNA]</scope>
    <source>
        <strain evidence="8 9">VUL4_2</strain>
    </source>
</reference>
<dbReference type="PANTHER" id="PTHR35007:SF2">
    <property type="entry name" value="PILUS ASSEMBLE PROTEIN"/>
    <property type="match status" value="1"/>
</dbReference>
<evidence type="ECO:0000313" key="9">
    <source>
        <dbReference type="Proteomes" id="UP000186785"/>
    </source>
</evidence>
<keyword evidence="9" id="KW-1185">Reference proteome</keyword>
<keyword evidence="5 6" id="KW-0472">Membrane</keyword>
<dbReference type="Proteomes" id="UP000186785">
    <property type="component" value="Unassembled WGS sequence"/>
</dbReference>
<proteinExistence type="predicted"/>
<keyword evidence="4 6" id="KW-1133">Transmembrane helix</keyword>
<keyword evidence="3 6" id="KW-0812">Transmembrane</keyword>
<feature type="transmembrane region" description="Helical" evidence="6">
    <location>
        <begin position="275"/>
        <end position="295"/>
    </location>
</feature>
<dbReference type="EMBL" id="MQSV01000001">
    <property type="protein sequence ID" value="OKL49800.1"/>
    <property type="molecule type" value="Genomic_DNA"/>
</dbReference>
<dbReference type="STRING" id="1921764.BSR28_00190"/>
<name>A0A1Q5PQX3_9ACTO</name>
<evidence type="ECO:0000256" key="5">
    <source>
        <dbReference type="ARBA" id="ARBA00023136"/>
    </source>
</evidence>
<evidence type="ECO:0000256" key="4">
    <source>
        <dbReference type="ARBA" id="ARBA00022989"/>
    </source>
</evidence>
<feature type="transmembrane region" description="Helical" evidence="6">
    <location>
        <begin position="128"/>
        <end position="145"/>
    </location>
</feature>
<evidence type="ECO:0000256" key="3">
    <source>
        <dbReference type="ARBA" id="ARBA00022692"/>
    </source>
</evidence>
<evidence type="ECO:0000256" key="1">
    <source>
        <dbReference type="ARBA" id="ARBA00004651"/>
    </source>
</evidence>
<feature type="transmembrane region" description="Helical" evidence="6">
    <location>
        <begin position="6"/>
        <end position="25"/>
    </location>
</feature>
<protein>
    <recommendedName>
        <fullName evidence="7">Type II secretion system protein GspF domain-containing protein</fullName>
    </recommendedName>
</protein>
<feature type="transmembrane region" description="Helical" evidence="6">
    <location>
        <begin position="100"/>
        <end position="122"/>
    </location>
</feature>
<sequence>MTMNLLGFLIGSGLSLGVVTSYSAYRRQRPTLSQRAGNYLGEKQVRPELSDVKTLLDENLLSPLQDALNRLLEYFGSTGPSVKRRLAEANLPWTIKKVRLLQLLSGLAALVLTTLIWGFWHLHSPENPWVFLIVTIICGILGLLAPDRWLTWKAKTRQSQIGMVVPDCAELISLSVAAGEGLVDALTRVRPSIPGPLGEEIEEVLGVVKVGTPLPEALNKLIQRNPDPALNRLTEALLVAIERGTPLAQVLRAQSLDAREAQRRELIEMGGRKEIAMLIPVVFLILPVTILFALYPGLASLKIGF</sequence>
<accession>A0A1Q5PQX3</accession>
<evidence type="ECO:0000313" key="8">
    <source>
        <dbReference type="EMBL" id="OKL49800.1"/>
    </source>
</evidence>
<dbReference type="Pfam" id="PF00482">
    <property type="entry name" value="T2SSF"/>
    <property type="match status" value="1"/>
</dbReference>
<dbReference type="GO" id="GO:0005886">
    <property type="term" value="C:plasma membrane"/>
    <property type="evidence" value="ECO:0007669"/>
    <property type="project" value="UniProtKB-SubCell"/>
</dbReference>
<dbReference type="InterPro" id="IPR018076">
    <property type="entry name" value="T2SS_GspF_dom"/>
</dbReference>
<evidence type="ECO:0000259" key="7">
    <source>
        <dbReference type="Pfam" id="PF00482"/>
    </source>
</evidence>
<organism evidence="8 9">
    <name type="scientific">Boudabousia liubingyangii</name>
    <dbReference type="NCBI Taxonomy" id="1921764"/>
    <lineage>
        <taxon>Bacteria</taxon>
        <taxon>Bacillati</taxon>
        <taxon>Actinomycetota</taxon>
        <taxon>Actinomycetes</taxon>
        <taxon>Actinomycetales</taxon>
        <taxon>Actinomycetaceae</taxon>
        <taxon>Boudabousia</taxon>
    </lineage>
</organism>
<evidence type="ECO:0000256" key="6">
    <source>
        <dbReference type="SAM" id="Phobius"/>
    </source>
</evidence>
<dbReference type="AlphaFoldDB" id="A0A1Q5PQX3"/>
<gene>
    <name evidence="8" type="ORF">BSR29_02295</name>
</gene>
<evidence type="ECO:0000256" key="2">
    <source>
        <dbReference type="ARBA" id="ARBA00022475"/>
    </source>
</evidence>
<comment type="caution">
    <text evidence="8">The sequence shown here is derived from an EMBL/GenBank/DDBJ whole genome shotgun (WGS) entry which is preliminary data.</text>
</comment>
<dbReference type="OrthoDB" id="5185234at2"/>
<comment type="subcellular location">
    <subcellularLocation>
        <location evidence="1">Cell membrane</location>
        <topology evidence="1">Multi-pass membrane protein</topology>
    </subcellularLocation>
</comment>